<dbReference type="SUPFAM" id="SSF57701">
    <property type="entry name" value="Zn2/Cys6 DNA-binding domain"/>
    <property type="match status" value="1"/>
</dbReference>
<evidence type="ECO:0000259" key="4">
    <source>
        <dbReference type="PROSITE" id="PS50048"/>
    </source>
</evidence>
<keyword evidence="1" id="KW-0805">Transcription regulation</keyword>
<feature type="domain" description="Zn(2)-C6 fungal-type" evidence="4">
    <location>
        <begin position="24"/>
        <end position="56"/>
    </location>
</feature>
<dbReference type="CDD" id="cd00067">
    <property type="entry name" value="GAL4"/>
    <property type="match status" value="1"/>
</dbReference>
<dbReference type="GO" id="GO:0008270">
    <property type="term" value="F:zinc ion binding"/>
    <property type="evidence" value="ECO:0007669"/>
    <property type="project" value="InterPro"/>
</dbReference>
<dbReference type="CDD" id="cd12148">
    <property type="entry name" value="fungal_TF_MHR"/>
    <property type="match status" value="1"/>
</dbReference>
<protein>
    <recommendedName>
        <fullName evidence="4">Zn(2)-C6 fungal-type domain-containing protein</fullName>
    </recommendedName>
</protein>
<comment type="caution">
    <text evidence="5">The sequence shown here is derived from an EMBL/GenBank/DDBJ whole genome shotgun (WGS) entry which is preliminary data.</text>
</comment>
<reference evidence="5" key="1">
    <citation type="journal article" date="2021" name="Nat. Commun.">
        <title>Genetic determinants of endophytism in the Arabidopsis root mycobiome.</title>
        <authorList>
            <person name="Mesny F."/>
            <person name="Miyauchi S."/>
            <person name="Thiergart T."/>
            <person name="Pickel B."/>
            <person name="Atanasova L."/>
            <person name="Karlsson M."/>
            <person name="Huettel B."/>
            <person name="Barry K.W."/>
            <person name="Haridas S."/>
            <person name="Chen C."/>
            <person name="Bauer D."/>
            <person name="Andreopoulos W."/>
            <person name="Pangilinan J."/>
            <person name="LaButti K."/>
            <person name="Riley R."/>
            <person name="Lipzen A."/>
            <person name="Clum A."/>
            <person name="Drula E."/>
            <person name="Henrissat B."/>
            <person name="Kohler A."/>
            <person name="Grigoriev I.V."/>
            <person name="Martin F.M."/>
            <person name="Hacquard S."/>
        </authorList>
    </citation>
    <scope>NUCLEOTIDE SEQUENCE</scope>
    <source>
        <strain evidence="5">MPI-CAGE-CH-0235</strain>
    </source>
</reference>
<dbReference type="SMART" id="SM00066">
    <property type="entry name" value="GAL4"/>
    <property type="match status" value="1"/>
</dbReference>
<dbReference type="InterPro" id="IPR001138">
    <property type="entry name" value="Zn2Cys6_DnaBD"/>
</dbReference>
<name>A0A8K0SBJ4_9HYPO</name>
<dbReference type="Proteomes" id="UP000813444">
    <property type="component" value="Unassembled WGS sequence"/>
</dbReference>
<keyword evidence="6" id="KW-1185">Reference proteome</keyword>
<organism evidence="5 6">
    <name type="scientific">Stachybotrys elegans</name>
    <dbReference type="NCBI Taxonomy" id="80388"/>
    <lineage>
        <taxon>Eukaryota</taxon>
        <taxon>Fungi</taxon>
        <taxon>Dikarya</taxon>
        <taxon>Ascomycota</taxon>
        <taxon>Pezizomycotina</taxon>
        <taxon>Sordariomycetes</taxon>
        <taxon>Hypocreomycetidae</taxon>
        <taxon>Hypocreales</taxon>
        <taxon>Stachybotryaceae</taxon>
        <taxon>Stachybotrys</taxon>
    </lineage>
</organism>
<evidence type="ECO:0000256" key="1">
    <source>
        <dbReference type="ARBA" id="ARBA00023015"/>
    </source>
</evidence>
<dbReference type="PANTHER" id="PTHR47840:SF1">
    <property type="entry name" value="ZN(II)2CYS6 TRANSCRIPTION FACTOR (EUROFUNG)"/>
    <property type="match status" value="1"/>
</dbReference>
<dbReference type="PANTHER" id="PTHR47840">
    <property type="entry name" value="ZN(II)2CYS6 TRANSCRIPTION FACTOR (EUROFUNG)-RELATED"/>
    <property type="match status" value="1"/>
</dbReference>
<keyword evidence="2" id="KW-0804">Transcription</keyword>
<dbReference type="GO" id="GO:0000981">
    <property type="term" value="F:DNA-binding transcription factor activity, RNA polymerase II-specific"/>
    <property type="evidence" value="ECO:0007669"/>
    <property type="project" value="InterPro"/>
</dbReference>
<sequence>MNAPSRSRATPISRRRKIRKGTFSCWECKRRKKRCEIKPPATKCLFCRQRDLPCRSQEFEEDDQDDQDDQETGHGAAARLRHVEDLVEQLVHQRQVASMPTVEADRFPLVLSSPSKSTISISSYLHSVFPSPEQLNSVHFQGNYAHVSRQILRLSSNDLSQTSKCPPPGAHPLQFALQLIHYALCLQQSDNAPEAQLKASNCAEMVSRHVSSLDVLMDSPQGVELLLLEVVFYSNKGDQKASWLRSRRAIAIAQLVGMNQLNGVDGKNATKWRRLLTCDRFLSLDLGLPHVPDLEDGFCGMQSDDFEKFENMLIHVSGRVIFRNMRWQRHGIDLDYTETQALDSVMKRATRILPAGWWALTSQLHTMTDEAFRLETGRILLQLNHYWLLLNLHLPYLVYELRDQKKVDDASYSKSVIPATCREVLQCVINIRSCHIGSLYRGLDAKAYITSAALLLAHINGHGAPLTNMLEHQRPQDLDLVKKALGILGNDNSAETLKWLLQIESEVANGEMYTWDGVKQGGAELVLPYLGVLRALRVALPEPHVGDLQHSLNHPSNDDLERPGNVFDGNLPDDMNVWDICEW</sequence>
<accession>A0A8K0SBJ4</accession>
<evidence type="ECO:0000256" key="3">
    <source>
        <dbReference type="ARBA" id="ARBA00023242"/>
    </source>
</evidence>
<evidence type="ECO:0000256" key="2">
    <source>
        <dbReference type="ARBA" id="ARBA00023163"/>
    </source>
</evidence>
<keyword evidence="3" id="KW-0539">Nucleus</keyword>
<dbReference type="AlphaFoldDB" id="A0A8K0SBJ4"/>
<dbReference type="InterPro" id="IPR036864">
    <property type="entry name" value="Zn2-C6_fun-type_DNA-bd_sf"/>
</dbReference>
<evidence type="ECO:0000313" key="5">
    <source>
        <dbReference type="EMBL" id="KAH7305771.1"/>
    </source>
</evidence>
<proteinExistence type="predicted"/>
<dbReference type="PROSITE" id="PS50048">
    <property type="entry name" value="ZN2_CY6_FUNGAL_2"/>
    <property type="match status" value="1"/>
</dbReference>
<dbReference type="Gene3D" id="4.10.240.10">
    <property type="entry name" value="Zn(2)-C6 fungal-type DNA-binding domain"/>
    <property type="match status" value="1"/>
</dbReference>
<evidence type="ECO:0000313" key="6">
    <source>
        <dbReference type="Proteomes" id="UP000813444"/>
    </source>
</evidence>
<gene>
    <name evidence="5" type="ORF">B0I35DRAFT_108493</name>
</gene>
<dbReference type="EMBL" id="JAGPNK010000017">
    <property type="protein sequence ID" value="KAH7305771.1"/>
    <property type="molecule type" value="Genomic_DNA"/>
</dbReference>
<dbReference type="OrthoDB" id="5392779at2759"/>
<dbReference type="PROSITE" id="PS00463">
    <property type="entry name" value="ZN2_CY6_FUNGAL_1"/>
    <property type="match status" value="1"/>
</dbReference>